<dbReference type="InterPro" id="IPR036388">
    <property type="entry name" value="WH-like_DNA-bd_sf"/>
</dbReference>
<dbReference type="GO" id="GO:0043565">
    <property type="term" value="F:sequence-specific DNA binding"/>
    <property type="evidence" value="ECO:0007669"/>
    <property type="project" value="InterPro"/>
</dbReference>
<evidence type="ECO:0000256" key="2">
    <source>
        <dbReference type="ARBA" id="ARBA00023125"/>
    </source>
</evidence>
<evidence type="ECO:0000313" key="7">
    <source>
        <dbReference type="Proteomes" id="UP000273119"/>
    </source>
</evidence>
<keyword evidence="7" id="KW-1185">Reference proteome</keyword>
<dbReference type="SUPFAM" id="SSF54909">
    <property type="entry name" value="Dimeric alpha+beta barrel"/>
    <property type="match status" value="1"/>
</dbReference>
<dbReference type="InterPro" id="IPR036390">
    <property type="entry name" value="WH_DNA-bd_sf"/>
</dbReference>
<sequence length="359" mass="38635">MHESPNSPLDALDFKIIHVLQSDPRISWRAAADALGTDAATVSRRWRRIKQGGHAWISVVEGVSRKSAVALVEISCRPGHVLAVAELLAQDPAVASVDVTSGRRDLLVTILGQDDDDLVGPVLSLVGPQWGVRKAQSNVVNHHFKLGSDWRLQALSQEELRRLPPPRPARAASMKRVEPWLATAVIELLSADGRATHAELGATVGVSPQRAADAVSRLRASGDLILRVDVALRDSDWPVVAWYFIQAPAQTVMGAQEALADFAELQFAATMTGPHSLIVAAACATRNDVVRVEAEIERRLPRAHIVDRSMVLRVYKHLGRVLDAHGRARPEPTGAESSEGPQLSEGPPPGVSGSTGETP</sequence>
<evidence type="ECO:0000256" key="3">
    <source>
        <dbReference type="ARBA" id="ARBA00023163"/>
    </source>
</evidence>
<dbReference type="PANTHER" id="PTHR30154:SF34">
    <property type="entry name" value="TRANSCRIPTIONAL REGULATOR AZLB"/>
    <property type="match status" value="1"/>
</dbReference>
<feature type="region of interest" description="Disordered" evidence="4">
    <location>
        <begin position="325"/>
        <end position="359"/>
    </location>
</feature>
<dbReference type="GO" id="GO:0043200">
    <property type="term" value="P:response to amino acid"/>
    <property type="evidence" value="ECO:0007669"/>
    <property type="project" value="TreeGrafter"/>
</dbReference>
<dbReference type="InterPro" id="IPR019888">
    <property type="entry name" value="Tscrpt_reg_AsnC-like"/>
</dbReference>
<keyword evidence="1" id="KW-0805">Transcription regulation</keyword>
<feature type="domain" description="HTH asnC-type" evidence="5">
    <location>
        <begin position="9"/>
        <end position="48"/>
    </location>
</feature>
<dbReference type="Gene3D" id="3.30.70.920">
    <property type="match status" value="1"/>
</dbReference>
<dbReference type="InterPro" id="IPR011008">
    <property type="entry name" value="Dimeric_a/b-barrel"/>
</dbReference>
<dbReference type="Pfam" id="PF13412">
    <property type="entry name" value="HTH_24"/>
    <property type="match status" value="1"/>
</dbReference>
<accession>A0A496PJW6</accession>
<dbReference type="Gene3D" id="1.10.10.10">
    <property type="entry name" value="Winged helix-like DNA-binding domain superfamily/Winged helix DNA-binding domain"/>
    <property type="match status" value="2"/>
</dbReference>
<dbReference type="Proteomes" id="UP000273119">
    <property type="component" value="Unassembled WGS sequence"/>
</dbReference>
<dbReference type="SMART" id="SM00344">
    <property type="entry name" value="HTH_ASNC"/>
    <property type="match status" value="1"/>
</dbReference>
<dbReference type="GO" id="GO:0005829">
    <property type="term" value="C:cytosol"/>
    <property type="evidence" value="ECO:0007669"/>
    <property type="project" value="TreeGrafter"/>
</dbReference>
<gene>
    <name evidence="6" type="ORF">DWQ67_06680</name>
</gene>
<dbReference type="InterPro" id="IPR000485">
    <property type="entry name" value="AsnC-type_HTH_dom"/>
</dbReference>
<proteinExistence type="predicted"/>
<dbReference type="Pfam" id="PF13404">
    <property type="entry name" value="HTH_AsnC-type"/>
    <property type="match status" value="1"/>
</dbReference>
<reference evidence="6 7" key="1">
    <citation type="submission" date="2018-07" db="EMBL/GenBank/DDBJ databases">
        <title>Arthrobacter sp. nov., isolated from raw cow's milk with high bacterial count.</title>
        <authorList>
            <person name="Hahne J."/>
            <person name="Isele D."/>
            <person name="Lipski A."/>
        </authorList>
    </citation>
    <scope>NUCLEOTIDE SEQUENCE [LARGE SCALE GENOMIC DNA]</scope>
    <source>
        <strain evidence="6 7">JZ R-183</strain>
    </source>
</reference>
<evidence type="ECO:0000313" key="6">
    <source>
        <dbReference type="EMBL" id="RKW70776.1"/>
    </source>
</evidence>
<dbReference type="PANTHER" id="PTHR30154">
    <property type="entry name" value="LEUCINE-RESPONSIVE REGULATORY PROTEIN"/>
    <property type="match status" value="1"/>
</dbReference>
<dbReference type="RefSeq" id="WP_121484802.1">
    <property type="nucleotide sequence ID" value="NZ_QQXL01000003.1"/>
</dbReference>
<dbReference type="SUPFAM" id="SSF46785">
    <property type="entry name" value="Winged helix' DNA-binding domain"/>
    <property type="match status" value="1"/>
</dbReference>
<evidence type="ECO:0000259" key="5">
    <source>
        <dbReference type="Pfam" id="PF13404"/>
    </source>
</evidence>
<evidence type="ECO:0000256" key="1">
    <source>
        <dbReference type="ARBA" id="ARBA00023015"/>
    </source>
</evidence>
<keyword evidence="3" id="KW-0804">Transcription</keyword>
<keyword evidence="2" id="KW-0238">DNA-binding</keyword>
<comment type="caution">
    <text evidence="6">The sequence shown here is derived from an EMBL/GenBank/DDBJ whole genome shotgun (WGS) entry which is preliminary data.</text>
</comment>
<name>A0A496PJW6_9MICC</name>
<dbReference type="AlphaFoldDB" id="A0A496PJW6"/>
<dbReference type="EMBL" id="QQXL01000003">
    <property type="protein sequence ID" value="RKW70776.1"/>
    <property type="molecule type" value="Genomic_DNA"/>
</dbReference>
<organism evidence="6 7">
    <name type="scientific">Galactobacter caseinivorans</name>
    <dbReference type="NCBI Taxonomy" id="2676123"/>
    <lineage>
        <taxon>Bacteria</taxon>
        <taxon>Bacillati</taxon>
        <taxon>Actinomycetota</taxon>
        <taxon>Actinomycetes</taxon>
        <taxon>Micrococcales</taxon>
        <taxon>Micrococcaceae</taxon>
        <taxon>Galactobacter</taxon>
    </lineage>
</organism>
<protein>
    <submittedName>
        <fullName evidence="6">Lrp/AsnC family transcriptional regulator</fullName>
    </submittedName>
</protein>
<evidence type="ECO:0000256" key="4">
    <source>
        <dbReference type="SAM" id="MobiDB-lite"/>
    </source>
</evidence>